<dbReference type="AlphaFoldDB" id="A0A1F8DPP5"/>
<dbReference type="GO" id="GO:0006431">
    <property type="term" value="P:methionyl-tRNA aminoacylation"/>
    <property type="evidence" value="ECO:0007669"/>
    <property type="project" value="InterPro"/>
</dbReference>
<dbReference type="Pfam" id="PF01406">
    <property type="entry name" value="tRNA-synt_1e"/>
    <property type="match status" value="1"/>
</dbReference>
<evidence type="ECO:0000256" key="10">
    <source>
        <dbReference type="ARBA" id="ARBA00022917"/>
    </source>
</evidence>
<keyword evidence="6" id="KW-0479">Metal-binding</keyword>
<keyword evidence="5 13" id="KW-0436">Ligase</keyword>
<dbReference type="PRINTS" id="PR01041">
    <property type="entry name" value="TRNASYNTHMET"/>
</dbReference>
<dbReference type="InterPro" id="IPR014758">
    <property type="entry name" value="Met-tRNA_synth"/>
</dbReference>
<dbReference type="STRING" id="1802555.A2755_03505"/>
<dbReference type="InterPro" id="IPR041872">
    <property type="entry name" value="Anticodon_Met"/>
</dbReference>
<dbReference type="Gene3D" id="2.170.220.10">
    <property type="match status" value="1"/>
</dbReference>
<evidence type="ECO:0000256" key="4">
    <source>
        <dbReference type="ARBA" id="ARBA00018753"/>
    </source>
</evidence>
<comment type="caution">
    <text evidence="17">The sequence shown here is derived from an EMBL/GenBank/DDBJ whole genome shotgun (WGS) entry which is preliminary data.</text>
</comment>
<evidence type="ECO:0000256" key="11">
    <source>
        <dbReference type="ARBA" id="ARBA00023146"/>
    </source>
</evidence>
<evidence type="ECO:0000313" key="17">
    <source>
        <dbReference type="EMBL" id="OGM90594.1"/>
    </source>
</evidence>
<dbReference type="FunFam" id="2.170.220.10:FF:000003">
    <property type="entry name" value="Methionine--tRNA ligase"/>
    <property type="match status" value="1"/>
</dbReference>
<dbReference type="PANTHER" id="PTHR43326">
    <property type="entry name" value="METHIONYL-TRNA SYNTHETASE"/>
    <property type="match status" value="1"/>
</dbReference>
<evidence type="ECO:0000256" key="2">
    <source>
        <dbReference type="ARBA" id="ARBA00003314"/>
    </source>
</evidence>
<dbReference type="EC" id="6.1.1.10" evidence="3"/>
<dbReference type="NCBIfam" id="TIGR00398">
    <property type="entry name" value="metG"/>
    <property type="match status" value="1"/>
</dbReference>
<dbReference type="Proteomes" id="UP000177029">
    <property type="component" value="Unassembled WGS sequence"/>
</dbReference>
<accession>A0A1F8DPP5</accession>
<dbReference type="InterPro" id="IPR009080">
    <property type="entry name" value="tRNAsynth_Ia_anticodon-bd"/>
</dbReference>
<dbReference type="InterPro" id="IPR014729">
    <property type="entry name" value="Rossmann-like_a/b/a_fold"/>
</dbReference>
<dbReference type="GO" id="GO:0046872">
    <property type="term" value="F:metal ion binding"/>
    <property type="evidence" value="ECO:0007669"/>
    <property type="project" value="UniProtKB-KW"/>
</dbReference>
<keyword evidence="7 13" id="KW-0547">Nucleotide-binding</keyword>
<organism evidence="17 18">
    <name type="scientific">Candidatus Wolfebacteria bacterium RIFCSPHIGHO2_01_FULL_48_22</name>
    <dbReference type="NCBI Taxonomy" id="1802555"/>
    <lineage>
        <taxon>Bacteria</taxon>
        <taxon>Candidatus Wolfeibacteriota</taxon>
    </lineage>
</organism>
<dbReference type="CDD" id="cd00814">
    <property type="entry name" value="MetRS_core"/>
    <property type="match status" value="1"/>
</dbReference>
<dbReference type="EMBL" id="MGIP01000019">
    <property type="protein sequence ID" value="OGM90594.1"/>
    <property type="molecule type" value="Genomic_DNA"/>
</dbReference>
<reference evidence="17 18" key="1">
    <citation type="journal article" date="2016" name="Nat. Commun.">
        <title>Thousands of microbial genomes shed light on interconnected biogeochemical processes in an aquifer system.</title>
        <authorList>
            <person name="Anantharaman K."/>
            <person name="Brown C.T."/>
            <person name="Hug L.A."/>
            <person name="Sharon I."/>
            <person name="Castelle C.J."/>
            <person name="Probst A.J."/>
            <person name="Thomas B.C."/>
            <person name="Singh A."/>
            <person name="Wilkins M.J."/>
            <person name="Karaoz U."/>
            <person name="Brodie E.L."/>
            <person name="Williams K.H."/>
            <person name="Hubbard S.S."/>
            <person name="Banfield J.F."/>
        </authorList>
    </citation>
    <scope>NUCLEOTIDE SEQUENCE [LARGE SCALE GENOMIC DNA]</scope>
</reference>
<comment type="function">
    <text evidence="2">Is required not only for elongation of protein synthesis but also for the initiation of all mRNA translation through initiator tRNA(fMet) aminoacylation.</text>
</comment>
<comment type="cofactor">
    <cofactor evidence="1">
        <name>Zn(2+)</name>
        <dbReference type="ChEBI" id="CHEBI:29105"/>
    </cofactor>
</comment>
<evidence type="ECO:0000256" key="13">
    <source>
        <dbReference type="RuleBase" id="RU363039"/>
    </source>
</evidence>
<dbReference type="GO" id="GO:0004825">
    <property type="term" value="F:methionine-tRNA ligase activity"/>
    <property type="evidence" value="ECO:0007669"/>
    <property type="project" value="UniProtKB-EC"/>
</dbReference>
<protein>
    <recommendedName>
        <fullName evidence="4">Methionine--tRNA ligase</fullName>
        <ecNumber evidence="3">6.1.1.10</ecNumber>
    </recommendedName>
    <alternativeName>
        <fullName evidence="12">Methionyl-tRNA synthetase</fullName>
    </alternativeName>
</protein>
<evidence type="ECO:0000256" key="7">
    <source>
        <dbReference type="ARBA" id="ARBA00022741"/>
    </source>
</evidence>
<dbReference type="InterPro" id="IPR033911">
    <property type="entry name" value="MetRS_core"/>
</dbReference>
<feature type="domain" description="tRNA synthetases class I catalytic" evidence="14">
    <location>
        <begin position="16"/>
        <end position="121"/>
    </location>
</feature>
<evidence type="ECO:0000313" key="18">
    <source>
        <dbReference type="Proteomes" id="UP000177029"/>
    </source>
</evidence>
<dbReference type="GO" id="GO:0005524">
    <property type="term" value="F:ATP binding"/>
    <property type="evidence" value="ECO:0007669"/>
    <property type="project" value="UniProtKB-KW"/>
</dbReference>
<evidence type="ECO:0000256" key="6">
    <source>
        <dbReference type="ARBA" id="ARBA00022723"/>
    </source>
</evidence>
<feature type="domain" description="Methionyl/Leucyl tRNA synthetase" evidence="15">
    <location>
        <begin position="138"/>
        <end position="365"/>
    </location>
</feature>
<dbReference type="InterPro" id="IPR015413">
    <property type="entry name" value="Methionyl/Leucyl_tRNA_Synth"/>
</dbReference>
<sequence length="490" mass="55607">MKEKYYITTAIDYVNAPPHIGHALEKIQADVLARYARLKGMDVYFLTGTDEHGSKIARTAREAGAEVKKFAAQNSKTFKELKEILNLSWNQFIRTSDQKKHWPGVIKMWNALAAAGDLYKKTYRGLYCAGCEGFLTEKDLVDGLCPIHKKEPELVEEENYFFRLSAYGKQIKQAIQNKDIRVIPESREREILSLINTGLEDVSFSRSKEKLAWGIPVPGDDSQTMYVWADALTNYISAIGYGQSDVLMSRNFEKWWPADVHVVGKDILRFHAAIWPAMLLSAKLPLPRVLFVHGFVNAEGQKISKSLGNVIAPQDIVSAYGTDPFRYYFLREISPTEDGDFSQTRFLERYNADLANGLGNFTARVATLVSKRELKKDFKLMDLIVEQRIKTVQKNIDEAMRAFRFNDALAELWELISFGDGYLNEKQPWAKQAVDVDNALFSLSVLVTSIAVLLEPFLPKTAKKISDAISLKGKMVEVKEVPKLFPRLEQ</sequence>
<dbReference type="SUPFAM" id="SSF47323">
    <property type="entry name" value="Anticodon-binding domain of a subclass of class I aminoacyl-tRNA synthetases"/>
    <property type="match status" value="1"/>
</dbReference>
<comment type="similarity">
    <text evidence="13">Belongs to the class-I aminoacyl-tRNA synthetase family.</text>
</comment>
<feature type="domain" description="Methionyl-tRNA synthetase anticodon-binding" evidence="16">
    <location>
        <begin position="388"/>
        <end position="473"/>
    </location>
</feature>
<dbReference type="Pfam" id="PF19303">
    <property type="entry name" value="Anticodon_3"/>
    <property type="match status" value="1"/>
</dbReference>
<evidence type="ECO:0000256" key="8">
    <source>
        <dbReference type="ARBA" id="ARBA00022833"/>
    </source>
</evidence>
<evidence type="ECO:0000256" key="5">
    <source>
        <dbReference type="ARBA" id="ARBA00022598"/>
    </source>
</evidence>
<evidence type="ECO:0000256" key="12">
    <source>
        <dbReference type="ARBA" id="ARBA00030904"/>
    </source>
</evidence>
<keyword evidence="11 13" id="KW-0030">Aminoacyl-tRNA synthetase</keyword>
<gene>
    <name evidence="17" type="ORF">A2755_03505</name>
</gene>
<evidence type="ECO:0000259" key="16">
    <source>
        <dbReference type="Pfam" id="PF19303"/>
    </source>
</evidence>
<name>A0A1F8DPP5_9BACT</name>
<dbReference type="PANTHER" id="PTHR43326:SF1">
    <property type="entry name" value="METHIONINE--TRNA LIGASE, MITOCHONDRIAL"/>
    <property type="match status" value="1"/>
</dbReference>
<dbReference type="Gene3D" id="1.10.730.10">
    <property type="entry name" value="Isoleucyl-tRNA Synthetase, Domain 1"/>
    <property type="match status" value="1"/>
</dbReference>
<keyword evidence="10 13" id="KW-0648">Protein biosynthesis</keyword>
<dbReference type="Pfam" id="PF09334">
    <property type="entry name" value="tRNA-synt_1g"/>
    <property type="match status" value="1"/>
</dbReference>
<keyword evidence="8" id="KW-0862">Zinc</keyword>
<evidence type="ECO:0000256" key="1">
    <source>
        <dbReference type="ARBA" id="ARBA00001947"/>
    </source>
</evidence>
<evidence type="ECO:0000259" key="14">
    <source>
        <dbReference type="Pfam" id="PF01406"/>
    </source>
</evidence>
<dbReference type="SUPFAM" id="SSF52374">
    <property type="entry name" value="Nucleotidylyl transferase"/>
    <property type="match status" value="1"/>
</dbReference>
<dbReference type="InterPro" id="IPR032678">
    <property type="entry name" value="tRNA-synt_1_cat_dom"/>
</dbReference>
<evidence type="ECO:0000259" key="15">
    <source>
        <dbReference type="Pfam" id="PF09334"/>
    </source>
</evidence>
<dbReference type="InterPro" id="IPR023457">
    <property type="entry name" value="Met-tRNA_synth_2"/>
</dbReference>
<dbReference type="Gene3D" id="3.40.50.620">
    <property type="entry name" value="HUPs"/>
    <property type="match status" value="1"/>
</dbReference>
<evidence type="ECO:0000256" key="3">
    <source>
        <dbReference type="ARBA" id="ARBA00012838"/>
    </source>
</evidence>
<evidence type="ECO:0000256" key="9">
    <source>
        <dbReference type="ARBA" id="ARBA00022840"/>
    </source>
</evidence>
<keyword evidence="9 13" id="KW-0067">ATP-binding</keyword>
<proteinExistence type="inferred from homology"/>